<dbReference type="Proteomes" id="UP000719500">
    <property type="component" value="Unassembled WGS sequence"/>
</dbReference>
<dbReference type="Gene3D" id="3.90.226.10">
    <property type="entry name" value="2-enoyl-CoA Hydratase, Chain A, domain 1"/>
    <property type="match status" value="1"/>
</dbReference>
<feature type="chain" id="PRO_5045834758" evidence="2">
    <location>
        <begin position="28"/>
        <end position="571"/>
    </location>
</feature>
<dbReference type="Pfam" id="PF00395">
    <property type="entry name" value="SLH"/>
    <property type="match status" value="1"/>
</dbReference>
<keyword evidence="2" id="KW-0732">Signal</keyword>
<dbReference type="InterPro" id="IPR029045">
    <property type="entry name" value="ClpP/crotonase-like_dom_sf"/>
</dbReference>
<evidence type="ECO:0000313" key="5">
    <source>
        <dbReference type="Proteomes" id="UP000719500"/>
    </source>
</evidence>
<dbReference type="PROSITE" id="PS51272">
    <property type="entry name" value="SLH"/>
    <property type="match status" value="1"/>
</dbReference>
<accession>A0ABS2FXE9</accession>
<dbReference type="RefSeq" id="WP_204804578.1">
    <property type="nucleotide sequence ID" value="NZ_JACSNX010000014.1"/>
</dbReference>
<dbReference type="SUPFAM" id="SSF52096">
    <property type="entry name" value="ClpP/crotonase"/>
    <property type="match status" value="1"/>
</dbReference>
<evidence type="ECO:0000256" key="2">
    <source>
        <dbReference type="SAM" id="SignalP"/>
    </source>
</evidence>
<keyword evidence="5" id="KW-1185">Reference proteome</keyword>
<name>A0ABS2FXE9_9FIRM</name>
<feature type="domain" description="SLH" evidence="3">
    <location>
        <begin position="454"/>
        <end position="517"/>
    </location>
</feature>
<protein>
    <submittedName>
        <fullName evidence="4">S-layer homology domain-containing protein</fullName>
    </submittedName>
</protein>
<evidence type="ECO:0000259" key="3">
    <source>
        <dbReference type="PROSITE" id="PS51272"/>
    </source>
</evidence>
<proteinExistence type="predicted"/>
<dbReference type="PROSITE" id="PS51257">
    <property type="entry name" value="PROKAR_LIPOPROTEIN"/>
    <property type="match status" value="1"/>
</dbReference>
<feature type="signal peptide" evidence="2">
    <location>
        <begin position="1"/>
        <end position="27"/>
    </location>
</feature>
<gene>
    <name evidence="4" type="ORF">H9X91_09390</name>
</gene>
<evidence type="ECO:0000256" key="1">
    <source>
        <dbReference type="ARBA" id="ARBA00022737"/>
    </source>
</evidence>
<sequence>MQRSTFLRRTGGLALSAALALGACAQAAEPALSPADARQQDLDVLYRSLVQYHPDLFANTPEADFLARKAEIEARLAGESDVDFSLDLQSLAALAGDSHTQVSLNAVANQVRFYPMVLTWYDGHWYLTTAEQAHGDLLGSEVTAVNGHSMEAVLESFSALLSADNPVKLRRQYRQSCNVADLYEYVGLVPEGGDLELTLAGGPVLAVEPVDAAALGSVSLARLSDQITVSPATAATEDSYWSAPLNDVTYYIQYNTCREDPELPMETFAAQVQTDLDAGDYSRVLLDLRNNGGGSDGVIWPLLAVLRQEMDDGAQLVGLIGETTFSSAVINAVKLQEMGAVLVGEPASGSVDHFGSVGSFALPNSGVQVGVSTKYIDLGTLLDADAGRGVESLEPDVTVPQTMADTLADRDTAVEWLLDHPEQLEQRAYPDAPLTRGRFVGLLYEAAGSPAPSEAAGFGDLLGVEWYLPAVNWAAEAGVTGGTADGTFAAARPLTWQEAAVFLVRTADALGLEPEAVRTAPLPDGLTAGAWDPDALARAWRWGLLPEAAGASAGITRAQGAAMADRLQALL</sequence>
<comment type="caution">
    <text evidence="4">The sequence shown here is derived from an EMBL/GenBank/DDBJ whole genome shotgun (WGS) entry which is preliminary data.</text>
</comment>
<keyword evidence="1" id="KW-0677">Repeat</keyword>
<dbReference type="EMBL" id="JACSNX010000014">
    <property type="protein sequence ID" value="MBM6851646.1"/>
    <property type="molecule type" value="Genomic_DNA"/>
</dbReference>
<evidence type="ECO:0000313" key="4">
    <source>
        <dbReference type="EMBL" id="MBM6851646.1"/>
    </source>
</evidence>
<dbReference type="InterPro" id="IPR001119">
    <property type="entry name" value="SLH_dom"/>
</dbReference>
<reference evidence="4 5" key="1">
    <citation type="journal article" date="2021" name="Sci. Rep.">
        <title>The distribution of antibiotic resistance genes in chicken gut microbiota commensals.</title>
        <authorList>
            <person name="Juricova H."/>
            <person name="Matiasovicova J."/>
            <person name="Kubasova T."/>
            <person name="Cejkova D."/>
            <person name="Rychlik I."/>
        </authorList>
    </citation>
    <scope>NUCLEOTIDE SEQUENCE [LARGE SCALE GENOMIC DNA]</scope>
    <source>
        <strain evidence="4 5">An411</strain>
    </source>
</reference>
<organism evidence="4 5">
    <name type="scientific">Oscillibacter valericigenes</name>
    <dbReference type="NCBI Taxonomy" id="351091"/>
    <lineage>
        <taxon>Bacteria</taxon>
        <taxon>Bacillati</taxon>
        <taxon>Bacillota</taxon>
        <taxon>Clostridia</taxon>
        <taxon>Eubacteriales</taxon>
        <taxon>Oscillospiraceae</taxon>
        <taxon>Oscillibacter</taxon>
    </lineage>
</organism>